<name>A0A3N6NNN3_9BURK</name>
<gene>
    <name evidence="2" type="ORF">D1Y85_23725</name>
</gene>
<feature type="domain" description="SsuA/THI5-like" evidence="1">
    <location>
        <begin position="31"/>
        <end position="242"/>
    </location>
</feature>
<dbReference type="InterPro" id="IPR015168">
    <property type="entry name" value="SsuA/THI5"/>
</dbReference>
<keyword evidence="3" id="KW-1185">Reference proteome</keyword>
<dbReference type="OrthoDB" id="5318791at2"/>
<dbReference type="AlphaFoldDB" id="A0A3N6NNN3"/>
<comment type="caution">
    <text evidence="2">The sequence shown here is derived from an EMBL/GenBank/DDBJ whole genome shotgun (WGS) entry which is preliminary data.</text>
</comment>
<evidence type="ECO:0000259" key="1">
    <source>
        <dbReference type="Pfam" id="PF09084"/>
    </source>
</evidence>
<evidence type="ECO:0000313" key="2">
    <source>
        <dbReference type="EMBL" id="RQH01173.1"/>
    </source>
</evidence>
<dbReference type="Pfam" id="PF09084">
    <property type="entry name" value="NMT1"/>
    <property type="match status" value="1"/>
</dbReference>
<dbReference type="PANTHER" id="PTHR30024:SF42">
    <property type="entry name" value="ALIPHATIC SULFONATES-BINDING PROTEIN-RELATED"/>
    <property type="match status" value="1"/>
</dbReference>
<accession>A0A3N6NNN3</accession>
<sequence>MTVLVSLPPRDAAADDTIKVGWCARTVSSAVAPFAIATKLGWYRQSGVKVELVPLPGSTECVKELARGELAFALATVEPLAIIHPQGVKGKIFYTAYQSNIDGIAVPKESPIRSVAELKGKKIGVSSMSANGVIEARALAATNGMNPDTDITIVVVGEGAQTAALLRSKQVDALSQYDTQYALVENAGVKLRLLPTSEIEHFPANGFMALDETLRNRRQEAVALAQGYAKGTIFAIANPEAAVRIVWEVYPQTKPTGMDEATALAHDVKVLQARVVNWKLDKAGVRKWGESSEANYGALADFLLKWKVISEKIDVKDIVTNEIIDEINRFDPAAIDAQARAYKFK</sequence>
<reference evidence="2 3" key="1">
    <citation type="submission" date="2018-11" db="EMBL/GenBank/DDBJ databases">
        <title>Paraburkholderia sp. DHOA04, isolated from soil.</title>
        <authorList>
            <person name="Gao Z.-H."/>
            <person name="Qiu L.-H."/>
            <person name="Fu J.-C."/>
        </authorList>
    </citation>
    <scope>NUCLEOTIDE SEQUENCE [LARGE SCALE GENOMIC DNA]</scope>
    <source>
        <strain evidence="2 3">DHOA04</strain>
    </source>
</reference>
<dbReference type="PANTHER" id="PTHR30024">
    <property type="entry name" value="ALIPHATIC SULFONATES-BINDING PROTEIN-RELATED"/>
    <property type="match status" value="1"/>
</dbReference>
<evidence type="ECO:0000313" key="3">
    <source>
        <dbReference type="Proteomes" id="UP000272778"/>
    </source>
</evidence>
<organism evidence="2 3">
    <name type="scientific">Paraburkholderia dinghuensis</name>
    <dbReference type="NCBI Taxonomy" id="2305225"/>
    <lineage>
        <taxon>Bacteria</taxon>
        <taxon>Pseudomonadati</taxon>
        <taxon>Pseudomonadota</taxon>
        <taxon>Betaproteobacteria</taxon>
        <taxon>Burkholderiales</taxon>
        <taxon>Burkholderiaceae</taxon>
        <taxon>Paraburkholderia</taxon>
    </lineage>
</organism>
<dbReference type="Gene3D" id="3.40.190.10">
    <property type="entry name" value="Periplasmic binding protein-like II"/>
    <property type="match status" value="2"/>
</dbReference>
<dbReference type="Proteomes" id="UP000272778">
    <property type="component" value="Unassembled WGS sequence"/>
</dbReference>
<proteinExistence type="predicted"/>
<protein>
    <submittedName>
        <fullName evidence="2">ABC transporter substrate-binding protein</fullName>
    </submittedName>
</protein>
<dbReference type="SUPFAM" id="SSF53850">
    <property type="entry name" value="Periplasmic binding protein-like II"/>
    <property type="match status" value="1"/>
</dbReference>
<dbReference type="EMBL" id="RQIS01000023">
    <property type="protein sequence ID" value="RQH01173.1"/>
    <property type="molecule type" value="Genomic_DNA"/>
</dbReference>